<dbReference type="GO" id="GO:0005085">
    <property type="term" value="F:guanyl-nucleotide exchange factor activity"/>
    <property type="evidence" value="ECO:0007669"/>
    <property type="project" value="InterPro"/>
</dbReference>
<evidence type="ECO:0000259" key="2">
    <source>
        <dbReference type="PROSITE" id="PS50190"/>
    </source>
</evidence>
<sequence length="772" mass="87207">MSIESVESMVSAVTNISDSTVTTSTTPNSSINITKPPPIKTSGKPSKQAVKDDKPLPITPTSENQDAQSSLSDETDSVNHTPEEKELDEQNPVALVNEEEDEEQEEEDPDAEYKLIARRLFDEDFVSIKPAEYTQFLAAGDKDSSKIRAYYMSYFQWSPNLLKSTRILCSKLYLKGESQEIDRILSSFTKSYIRQHRNNPFFTHNFEQIYIVIYSLILLNTALHNAELDKKSRISKHDFIKNTLETFVNQQTKKPLGIKQKIAIETELAGYYDNLAHKELNLKNSETANSNHERRMSKMSKSELAESPDNQHLTLTRQASSSSTWSNDTTTTTNTTNRRASFSLQRYNTCSTEMSTNRKPPSRMGLARTLAAESKPDGIYSLSNQSVLSQATTTNGLRRRSSFDQIMGRTSKADIVSIEEESEEAEEEEQTFSYDDSEINDKLELSGAPFLKEGLLMYKEDTGERRSIFSRSSSFASVFVVVSQATLSIFSFDEKLKRKKRAVHQAAGSGNGEDGVGDGNWLKSSLMIGSYNLCSCFAESSGKSWSLKLPNKKKLLFSAGTEVVAEEFKNSCNFWSARVTAIPSMEESQSSINYGFNQLDSILQHSDTFKRLKIHKYVTVPIGVNKTSHDLQHQFLHTVSYFHNLENKLVELQEKQKKFCLLIPECQNTNNRKIVTNNFIMKMNDLELTMVKYKGYCKALALGLQKKLELNEDNEGEGDGFDYTEVKEVLGQLGFLNDKKLDSQPRNFSLDKSGFESPLHSLMVIEEENSSE</sequence>
<dbReference type="PANTHER" id="PTHR10663">
    <property type="entry name" value="GUANYL-NUCLEOTIDE EXCHANGE FACTOR"/>
    <property type="match status" value="1"/>
</dbReference>
<dbReference type="PROSITE" id="PS50190">
    <property type="entry name" value="SEC7"/>
    <property type="match status" value="1"/>
</dbReference>
<dbReference type="GeneID" id="8301565"/>
<feature type="domain" description="SEC7" evidence="2">
    <location>
        <begin position="60"/>
        <end position="278"/>
    </location>
</feature>
<dbReference type="EMBL" id="GG692407">
    <property type="protein sequence ID" value="EER30107.1"/>
    <property type="molecule type" value="Genomic_DNA"/>
</dbReference>
<dbReference type="OrthoDB" id="2157641at2759"/>
<dbReference type="RefSeq" id="XP_002546747.1">
    <property type="nucleotide sequence ID" value="XM_002546701.1"/>
</dbReference>
<dbReference type="PANTHER" id="PTHR10663:SF405">
    <property type="entry name" value="ARF GUANINE NUCLEOTIDE EXCHANGE FACTOR SYT1"/>
    <property type="match status" value="1"/>
</dbReference>
<evidence type="ECO:0000313" key="3">
    <source>
        <dbReference type="EMBL" id="EER30107.1"/>
    </source>
</evidence>
<dbReference type="InterPro" id="IPR023394">
    <property type="entry name" value="Sec7_C_sf"/>
</dbReference>
<dbReference type="GO" id="GO:0032012">
    <property type="term" value="P:regulation of ARF protein signal transduction"/>
    <property type="evidence" value="ECO:0007669"/>
    <property type="project" value="InterPro"/>
</dbReference>
<dbReference type="Gene3D" id="2.30.29.30">
    <property type="entry name" value="Pleckstrin-homology domain (PH domain)/Phosphotyrosine-binding domain (PTB)"/>
    <property type="match status" value="1"/>
</dbReference>
<dbReference type="STRING" id="294747.C5MJI2"/>
<feature type="compositionally biased region" description="Basic and acidic residues" evidence="1">
    <location>
        <begin position="291"/>
        <end position="304"/>
    </location>
</feature>
<dbReference type="Pfam" id="PF01369">
    <property type="entry name" value="Sec7"/>
    <property type="match status" value="1"/>
</dbReference>
<feature type="compositionally biased region" description="Low complexity" evidence="1">
    <location>
        <begin position="14"/>
        <end position="34"/>
    </location>
</feature>
<proteinExistence type="predicted"/>
<feature type="compositionally biased region" description="Polar residues" evidence="1">
    <location>
        <begin position="59"/>
        <end position="72"/>
    </location>
</feature>
<name>C5MJI2_CANTT</name>
<dbReference type="eggNOG" id="KOG0929">
    <property type="taxonomic scope" value="Eukaryota"/>
</dbReference>
<dbReference type="KEGG" id="ctp:CTRG_06225"/>
<protein>
    <recommendedName>
        <fullName evidence="2">SEC7 domain-containing protein</fullName>
    </recommendedName>
</protein>
<organism evidence="3 4">
    <name type="scientific">Candida tropicalis (strain ATCC MYA-3404 / T1)</name>
    <name type="common">Yeast</name>
    <dbReference type="NCBI Taxonomy" id="294747"/>
    <lineage>
        <taxon>Eukaryota</taxon>
        <taxon>Fungi</taxon>
        <taxon>Dikarya</taxon>
        <taxon>Ascomycota</taxon>
        <taxon>Saccharomycotina</taxon>
        <taxon>Pichiomycetes</taxon>
        <taxon>Debaryomycetaceae</taxon>
        <taxon>Candida/Lodderomyces clade</taxon>
        <taxon>Candida</taxon>
    </lineage>
</organism>
<dbReference type="InterPro" id="IPR011993">
    <property type="entry name" value="PH-like_dom_sf"/>
</dbReference>
<feature type="compositionally biased region" description="Low complexity" evidence="1">
    <location>
        <begin position="320"/>
        <end position="337"/>
    </location>
</feature>
<evidence type="ECO:0000256" key="1">
    <source>
        <dbReference type="SAM" id="MobiDB-lite"/>
    </source>
</evidence>
<dbReference type="AlphaFoldDB" id="C5MJI2"/>
<dbReference type="SUPFAM" id="SSF48425">
    <property type="entry name" value="Sec7 domain"/>
    <property type="match status" value="1"/>
</dbReference>
<dbReference type="InterPro" id="IPR035999">
    <property type="entry name" value="Sec7_dom_sf"/>
</dbReference>
<dbReference type="Gene3D" id="1.10.1000.11">
    <property type="entry name" value="Arf Nucleotide-binding Site Opener,domain 2"/>
    <property type="match status" value="1"/>
</dbReference>
<feature type="region of interest" description="Disordered" evidence="1">
    <location>
        <begin position="284"/>
        <end position="337"/>
    </location>
</feature>
<feature type="compositionally biased region" description="Acidic residues" evidence="1">
    <location>
        <begin position="97"/>
        <end position="110"/>
    </location>
</feature>
<dbReference type="SMART" id="SM00222">
    <property type="entry name" value="Sec7"/>
    <property type="match status" value="1"/>
</dbReference>
<keyword evidence="4" id="KW-1185">Reference proteome</keyword>
<dbReference type="InterPro" id="IPR000904">
    <property type="entry name" value="Sec7_dom"/>
</dbReference>
<feature type="region of interest" description="Disordered" evidence="1">
    <location>
        <begin position="1"/>
        <end position="111"/>
    </location>
</feature>
<dbReference type="VEuPathDB" id="FungiDB:CTRG_06225"/>
<accession>C5MJI2</accession>
<gene>
    <name evidence="3" type="ORF">CTRG_06225</name>
</gene>
<reference evidence="3 4" key="1">
    <citation type="journal article" date="2009" name="Nature">
        <title>Evolution of pathogenicity and sexual reproduction in eight Candida genomes.</title>
        <authorList>
            <person name="Butler G."/>
            <person name="Rasmussen M.D."/>
            <person name="Lin M.F."/>
            <person name="Santos M.A."/>
            <person name="Sakthikumar S."/>
            <person name="Munro C.A."/>
            <person name="Rheinbay E."/>
            <person name="Grabherr M."/>
            <person name="Forche A."/>
            <person name="Reedy J.L."/>
            <person name="Agrafioti I."/>
            <person name="Arnaud M.B."/>
            <person name="Bates S."/>
            <person name="Brown A.J."/>
            <person name="Brunke S."/>
            <person name="Costanzo M.C."/>
            <person name="Fitzpatrick D.A."/>
            <person name="de Groot P.W."/>
            <person name="Harris D."/>
            <person name="Hoyer L.L."/>
            <person name="Hube B."/>
            <person name="Klis F.M."/>
            <person name="Kodira C."/>
            <person name="Lennard N."/>
            <person name="Logue M.E."/>
            <person name="Martin R."/>
            <person name="Neiman A.M."/>
            <person name="Nikolaou E."/>
            <person name="Quail M.A."/>
            <person name="Quinn J."/>
            <person name="Santos M.C."/>
            <person name="Schmitzberger F.F."/>
            <person name="Sherlock G."/>
            <person name="Shah P."/>
            <person name="Silverstein K.A."/>
            <person name="Skrzypek M.S."/>
            <person name="Soll D."/>
            <person name="Staggs R."/>
            <person name="Stansfield I."/>
            <person name="Stumpf M.P."/>
            <person name="Sudbery P.E."/>
            <person name="Srikantha T."/>
            <person name="Zeng Q."/>
            <person name="Berman J."/>
            <person name="Berriman M."/>
            <person name="Heitman J."/>
            <person name="Gow N.A."/>
            <person name="Lorenz M.C."/>
            <person name="Birren B.W."/>
            <person name="Kellis M."/>
            <person name="Cuomo C.A."/>
        </authorList>
    </citation>
    <scope>NUCLEOTIDE SEQUENCE [LARGE SCALE GENOMIC DNA]</scope>
    <source>
        <strain evidence="4">ATCC MYA-3404 / T1</strain>
    </source>
</reference>
<evidence type="ECO:0000313" key="4">
    <source>
        <dbReference type="Proteomes" id="UP000002037"/>
    </source>
</evidence>
<dbReference type="HOGENOM" id="CLU_008870_0_0_1"/>
<dbReference type="Proteomes" id="UP000002037">
    <property type="component" value="Unassembled WGS sequence"/>
</dbReference>
<feature type="compositionally biased region" description="Polar residues" evidence="1">
    <location>
        <begin position="308"/>
        <end position="319"/>
    </location>
</feature>